<name>A0A6L2NEW0_TANCI</name>
<accession>A0A6L2NEW0</accession>
<feature type="region of interest" description="Disordered" evidence="1">
    <location>
        <begin position="126"/>
        <end position="205"/>
    </location>
</feature>
<comment type="caution">
    <text evidence="2">The sequence shown here is derived from an EMBL/GenBank/DDBJ whole genome shotgun (WGS) entry which is preliminary data.</text>
</comment>
<sequence>MRERGSDTWDRAQMHMVGRGEYFGTVQVVCGTRERLSDYPIISSEESHRVASGNISGTLHRLHASVLNRKSPCDLVYNKPHSLKHLRSFGCLAYAIICNSHDKFGSRSKKYKYFFNIDTFDDLFDIPNDEERRMPSPKRNGTPPPHYGSPSTPLNENDGGHSQGAYASSSKGERFADLEDNIISFEGNDLHNHPQEVSSQNGDDV</sequence>
<evidence type="ECO:0000256" key="1">
    <source>
        <dbReference type="SAM" id="MobiDB-lite"/>
    </source>
</evidence>
<evidence type="ECO:0000313" key="2">
    <source>
        <dbReference type="EMBL" id="GEU84007.1"/>
    </source>
</evidence>
<reference evidence="2" key="1">
    <citation type="journal article" date="2019" name="Sci. Rep.">
        <title>Draft genome of Tanacetum cinerariifolium, the natural source of mosquito coil.</title>
        <authorList>
            <person name="Yamashiro T."/>
            <person name="Shiraishi A."/>
            <person name="Satake H."/>
            <person name="Nakayama K."/>
        </authorList>
    </citation>
    <scope>NUCLEOTIDE SEQUENCE</scope>
</reference>
<organism evidence="2">
    <name type="scientific">Tanacetum cinerariifolium</name>
    <name type="common">Dalmatian daisy</name>
    <name type="synonym">Chrysanthemum cinerariifolium</name>
    <dbReference type="NCBI Taxonomy" id="118510"/>
    <lineage>
        <taxon>Eukaryota</taxon>
        <taxon>Viridiplantae</taxon>
        <taxon>Streptophyta</taxon>
        <taxon>Embryophyta</taxon>
        <taxon>Tracheophyta</taxon>
        <taxon>Spermatophyta</taxon>
        <taxon>Magnoliopsida</taxon>
        <taxon>eudicotyledons</taxon>
        <taxon>Gunneridae</taxon>
        <taxon>Pentapetalae</taxon>
        <taxon>asterids</taxon>
        <taxon>campanulids</taxon>
        <taxon>Asterales</taxon>
        <taxon>Asteraceae</taxon>
        <taxon>Asteroideae</taxon>
        <taxon>Anthemideae</taxon>
        <taxon>Anthemidinae</taxon>
        <taxon>Tanacetum</taxon>
    </lineage>
</organism>
<feature type="compositionally biased region" description="Polar residues" evidence="1">
    <location>
        <begin position="195"/>
        <end position="205"/>
    </location>
</feature>
<protein>
    <submittedName>
        <fullName evidence="2">Ribonuclease H-like domain-containing protein</fullName>
    </submittedName>
</protein>
<dbReference type="AlphaFoldDB" id="A0A6L2NEW0"/>
<gene>
    <name evidence="2" type="ORF">Tci_055985</name>
</gene>
<proteinExistence type="predicted"/>
<dbReference type="EMBL" id="BKCJ010008798">
    <property type="protein sequence ID" value="GEU84007.1"/>
    <property type="molecule type" value="Genomic_DNA"/>
</dbReference>